<dbReference type="Proteomes" id="UP000813018">
    <property type="component" value="Unassembled WGS sequence"/>
</dbReference>
<keyword evidence="3" id="KW-1185">Reference proteome</keyword>
<protein>
    <submittedName>
        <fullName evidence="2">GNAT family N-acetyltransferase</fullName>
    </submittedName>
</protein>
<evidence type="ECO:0000313" key="2">
    <source>
        <dbReference type="EMBL" id="MBW7465910.1"/>
    </source>
</evidence>
<dbReference type="InterPro" id="IPR016181">
    <property type="entry name" value="Acyl_CoA_acyltransferase"/>
</dbReference>
<evidence type="ECO:0000313" key="3">
    <source>
        <dbReference type="Proteomes" id="UP000813018"/>
    </source>
</evidence>
<comment type="caution">
    <text evidence="2">The sequence shown here is derived from an EMBL/GenBank/DDBJ whole genome shotgun (WGS) entry which is preliminary data.</text>
</comment>
<dbReference type="RefSeq" id="WP_219875805.1">
    <property type="nucleotide sequence ID" value="NZ_JAHYXK010000002.1"/>
</dbReference>
<evidence type="ECO:0000259" key="1">
    <source>
        <dbReference type="PROSITE" id="PS51186"/>
    </source>
</evidence>
<dbReference type="PROSITE" id="PS51186">
    <property type="entry name" value="GNAT"/>
    <property type="match status" value="1"/>
</dbReference>
<organism evidence="2 3">
    <name type="scientific">Pontibacter aydingkolensis</name>
    <dbReference type="NCBI Taxonomy" id="1911536"/>
    <lineage>
        <taxon>Bacteria</taxon>
        <taxon>Pseudomonadati</taxon>
        <taxon>Bacteroidota</taxon>
        <taxon>Cytophagia</taxon>
        <taxon>Cytophagales</taxon>
        <taxon>Hymenobacteraceae</taxon>
        <taxon>Pontibacter</taxon>
    </lineage>
</organism>
<dbReference type="EMBL" id="JAHYXK010000002">
    <property type="protein sequence ID" value="MBW7465910.1"/>
    <property type="molecule type" value="Genomic_DNA"/>
</dbReference>
<name>A0ABS7CQ06_9BACT</name>
<dbReference type="Pfam" id="PF00583">
    <property type="entry name" value="Acetyltransf_1"/>
    <property type="match status" value="1"/>
</dbReference>
<reference evidence="2 3" key="1">
    <citation type="journal article" date="2016" name="Int. J. Syst. Evol. Microbiol.">
        <title>Pontibacter aydingkolensis sp. nov., isolated from soil of a salt lake.</title>
        <authorList>
            <person name="Osman G."/>
            <person name="Zhang T."/>
            <person name="Lou K."/>
            <person name="Gao Y."/>
            <person name="Chang W."/>
            <person name="Lin Q."/>
            <person name="Yang H.M."/>
            <person name="Huo X.D."/>
            <person name="Wang N."/>
        </authorList>
    </citation>
    <scope>NUCLEOTIDE SEQUENCE [LARGE SCALE GENOMIC DNA]</scope>
    <source>
        <strain evidence="2 3">KACC 19255</strain>
    </source>
</reference>
<proteinExistence type="predicted"/>
<gene>
    <name evidence="2" type="ORF">K0O23_02440</name>
</gene>
<accession>A0ABS7CQ06</accession>
<sequence length="325" mass="35790">MISQLSTINRLDPGVHVRPLQESELPAADNIMRLAFGTFLGLPDPTAFMGDAGFVHTRWKANPDSAFGAEANGELVGSNFVSNWGSVGFFGPLTVHPERWNHGIAKLLMEPIMECFAKWGTKHAGLFTFAQSAKHVSLYQKYGFWPRFLTAIMSKPVEQVNNEFQSTRFSGVPEDEKEATLLVCRQLTDSVYEELDISREIQSVASQGLGDTVLLWENGKLLGLAVCHCGPGTEAGSNTCYIKFGVVHSGTSAESDFGSLLKACERMAAEKGLQKVVAGVNTARYEAYRHMLNSGFRTELQGVAMERPNEPGYNRAGIYLVDDWR</sequence>
<dbReference type="InterPro" id="IPR000182">
    <property type="entry name" value="GNAT_dom"/>
</dbReference>
<dbReference type="CDD" id="cd04301">
    <property type="entry name" value="NAT_SF"/>
    <property type="match status" value="1"/>
</dbReference>
<feature type="domain" description="N-acetyltransferase" evidence="1">
    <location>
        <begin position="15"/>
        <end position="158"/>
    </location>
</feature>
<dbReference type="Gene3D" id="3.40.630.30">
    <property type="match status" value="2"/>
</dbReference>
<dbReference type="SUPFAM" id="SSF55729">
    <property type="entry name" value="Acyl-CoA N-acyltransferases (Nat)"/>
    <property type="match status" value="2"/>
</dbReference>